<keyword evidence="4" id="KW-0804">Transcription</keyword>
<name>A0ABQ8AU51_BRANA</name>
<dbReference type="Gene3D" id="2.40.330.10">
    <property type="entry name" value="DNA-binding pseudobarrel domain"/>
    <property type="match status" value="1"/>
</dbReference>
<comment type="caution">
    <text evidence="9">The sequence shown here is derived from an EMBL/GenBank/DDBJ whole genome shotgun (WGS) entry which is preliminary data.</text>
</comment>
<feature type="compositionally biased region" description="Polar residues" evidence="7">
    <location>
        <begin position="21"/>
        <end position="37"/>
    </location>
</feature>
<keyword evidence="5" id="KW-0539">Nucleus</keyword>
<accession>A0ABQ8AU51</accession>
<dbReference type="InterPro" id="IPR003340">
    <property type="entry name" value="B3_DNA-bd"/>
</dbReference>
<dbReference type="EMBL" id="JAGKQM010000012">
    <property type="protein sequence ID" value="KAH0896074.1"/>
    <property type="molecule type" value="Genomic_DNA"/>
</dbReference>
<evidence type="ECO:0000259" key="8">
    <source>
        <dbReference type="PROSITE" id="PS51745"/>
    </source>
</evidence>
<feature type="region of interest" description="Disordered" evidence="7">
    <location>
        <begin position="1"/>
        <end position="43"/>
    </location>
</feature>
<evidence type="ECO:0000256" key="6">
    <source>
        <dbReference type="ARBA" id="ARBA00023294"/>
    </source>
</evidence>
<dbReference type="InterPro" id="IPR053793">
    <property type="entry name" value="PB1-like"/>
</dbReference>
<dbReference type="SUPFAM" id="SSF54277">
    <property type="entry name" value="CAD &amp; PB1 domains"/>
    <property type="match status" value="1"/>
</dbReference>
<dbReference type="Pfam" id="PF02309">
    <property type="entry name" value="AUX_IAA"/>
    <property type="match status" value="1"/>
</dbReference>
<protein>
    <recommendedName>
        <fullName evidence="8">PB1 domain-containing protein</fullName>
    </recommendedName>
</protein>
<evidence type="ECO:0000313" key="9">
    <source>
        <dbReference type="EMBL" id="KAH0896074.1"/>
    </source>
</evidence>
<organism evidence="9 10">
    <name type="scientific">Brassica napus</name>
    <name type="common">Rape</name>
    <dbReference type="NCBI Taxonomy" id="3708"/>
    <lineage>
        <taxon>Eukaryota</taxon>
        <taxon>Viridiplantae</taxon>
        <taxon>Streptophyta</taxon>
        <taxon>Embryophyta</taxon>
        <taxon>Tracheophyta</taxon>
        <taxon>Spermatophyta</taxon>
        <taxon>Magnoliopsida</taxon>
        <taxon>eudicotyledons</taxon>
        <taxon>Gunneridae</taxon>
        <taxon>Pentapetalae</taxon>
        <taxon>rosids</taxon>
        <taxon>malvids</taxon>
        <taxon>Brassicales</taxon>
        <taxon>Brassicaceae</taxon>
        <taxon>Brassiceae</taxon>
        <taxon>Brassica</taxon>
    </lineage>
</organism>
<feature type="region of interest" description="Disordered" evidence="7">
    <location>
        <begin position="487"/>
        <end position="544"/>
    </location>
</feature>
<comment type="subcellular location">
    <subcellularLocation>
        <location evidence="1">Nucleus</location>
    </subcellularLocation>
</comment>
<evidence type="ECO:0000313" key="10">
    <source>
        <dbReference type="Proteomes" id="UP000824890"/>
    </source>
</evidence>
<evidence type="ECO:0000256" key="4">
    <source>
        <dbReference type="ARBA" id="ARBA00023163"/>
    </source>
</evidence>
<feature type="compositionally biased region" description="Low complexity" evidence="7">
    <location>
        <begin position="404"/>
        <end position="416"/>
    </location>
</feature>
<evidence type="ECO:0000256" key="3">
    <source>
        <dbReference type="ARBA" id="ARBA00023125"/>
    </source>
</evidence>
<feature type="domain" description="PB1" evidence="8">
    <location>
        <begin position="714"/>
        <end position="807"/>
    </location>
</feature>
<keyword evidence="6" id="KW-0927">Auxin signaling pathway</keyword>
<evidence type="ECO:0000256" key="2">
    <source>
        <dbReference type="ARBA" id="ARBA00023015"/>
    </source>
</evidence>
<keyword evidence="2" id="KW-0805">Transcription regulation</keyword>
<reference evidence="9 10" key="1">
    <citation type="submission" date="2021-05" db="EMBL/GenBank/DDBJ databases">
        <title>Genome Assembly of Synthetic Allotetraploid Brassica napus Reveals Homoeologous Exchanges between Subgenomes.</title>
        <authorList>
            <person name="Davis J.T."/>
        </authorList>
    </citation>
    <scope>NUCLEOTIDE SEQUENCE [LARGE SCALE GENOMIC DNA]</scope>
    <source>
        <strain evidence="10">cv. Da-Ae</strain>
        <tissue evidence="9">Seedling</tissue>
    </source>
</reference>
<keyword evidence="10" id="KW-1185">Reference proteome</keyword>
<dbReference type="Gene3D" id="3.10.20.90">
    <property type="entry name" value="Phosphatidylinositol 3-kinase Catalytic Subunit, Chain A, domain 1"/>
    <property type="match status" value="1"/>
</dbReference>
<dbReference type="InterPro" id="IPR015300">
    <property type="entry name" value="DNA-bd_pseudobarrel_sf"/>
</dbReference>
<evidence type="ECO:0000256" key="7">
    <source>
        <dbReference type="SAM" id="MobiDB-lite"/>
    </source>
</evidence>
<feature type="non-terminal residue" evidence="9">
    <location>
        <position position="892"/>
    </location>
</feature>
<proteinExistence type="predicted"/>
<dbReference type="PANTHER" id="PTHR31384:SF93">
    <property type="entry name" value="AUXIN RESPONSE FACTOR 7"/>
    <property type="match status" value="1"/>
</dbReference>
<dbReference type="SUPFAM" id="SSF101936">
    <property type="entry name" value="DNA-binding pseudobarrel domain"/>
    <property type="match status" value="1"/>
</dbReference>
<dbReference type="PROSITE" id="PS51745">
    <property type="entry name" value="PB1"/>
    <property type="match status" value="1"/>
</dbReference>
<keyword evidence="3" id="KW-0238">DNA-binding</keyword>
<feature type="region of interest" description="Disordered" evidence="7">
    <location>
        <begin position="387"/>
        <end position="420"/>
    </location>
</feature>
<sequence length="892" mass="97861">MKKPVSETNPLDTPKRREQLRQSSSVIMKAPSSNGVSPNPVEGDRRNINSELWHACAGPLISLPPAGSLVVYFPQGHSEQVAASMQKQTDFIPSYPNLPSKLICMLQNVTLNADPETDELNRQPNEFFCKTLTASDTSTHGGFSVPRRAAEKIFPALDFSMQPPCQELVAKDIHDNTWTFRHIYRDGKAQLLLGIRRANRQQPALSSSVISSDSMHIGVLAAAAHANANNSPFTIFYNPRAAPAEFVVPLAKYTKAMYAQVSLGMRFRMIFETEECGVRSEMENLSVAKSSVWDIEPVLTPFYICPPPFFRPRFAGQPGVPDDDTDMESALRRAMPWLDNGLEMKDSSSSIFPGLSLVQWMSMQQQNGQLPSSAAAAQSGFFPSMLPPATGMHSNLVGTDDPSNKSSSSNPMSIPPHDTQFPRQLEQQQSPVLVNGPNQQQKAQQTHQQMFQQSLLEQPHLQFQLLQRLQQQQQQFLMPGSSSLQSQLLHQQLQQPPPQMLVSRPQDKQNPLVGGGGVKAYSGITDGGDAPSSSTSPSTNNCQITSSTFLNRTQSGPPTLMPDAAVDISGNLVQDLYSKSLKHELTGQQKSQASLTDHHQLEASASGTSFLAPTFGLDSDSRNSLLGGGANVDNGFVPDTLLSRGYDSQKDLQNMLSNYGGVTNDIGTEMSTSAIRTQSFGIPNVPAISNDVAVNDAGGVLGGGLWPTQTQRMRTYTKVQKRGSVGRSIDVNRYRGYDELRHDLARMFGIEGQLEDPQTSDWKLVYVDHENDILLVGDDPWEEFVNCVQSIKILSSAEVQQMSLDGNFAGVPVTNQACSGGDSGNAWRGHYDDNSATSFNRFPLDTVEHSPVKYLLLSLHFTRRFYQFGMHVNGNSSHGHSVLGFGPIIWFL</sequence>
<gene>
    <name evidence="9" type="ORF">HID58_045642</name>
</gene>
<evidence type="ECO:0000256" key="1">
    <source>
        <dbReference type="ARBA" id="ARBA00004123"/>
    </source>
</evidence>
<dbReference type="CDD" id="cd10017">
    <property type="entry name" value="B3_DNA"/>
    <property type="match status" value="1"/>
</dbReference>
<dbReference type="PANTHER" id="PTHR31384">
    <property type="entry name" value="AUXIN RESPONSE FACTOR 4-RELATED"/>
    <property type="match status" value="1"/>
</dbReference>
<dbReference type="InterPro" id="IPR033389">
    <property type="entry name" value="AUX/IAA_dom"/>
</dbReference>
<dbReference type="InterPro" id="IPR044835">
    <property type="entry name" value="ARF_plant"/>
</dbReference>
<dbReference type="Proteomes" id="UP000824890">
    <property type="component" value="Unassembled WGS sequence"/>
</dbReference>
<dbReference type="Pfam" id="PF02362">
    <property type="entry name" value="B3"/>
    <property type="match status" value="1"/>
</dbReference>
<feature type="compositionally biased region" description="Low complexity" evidence="7">
    <location>
        <begin position="531"/>
        <end position="541"/>
    </location>
</feature>
<feature type="compositionally biased region" description="Polar residues" evidence="7">
    <location>
        <begin position="1"/>
        <end position="11"/>
    </location>
</feature>
<evidence type="ECO:0000256" key="5">
    <source>
        <dbReference type="ARBA" id="ARBA00023242"/>
    </source>
</evidence>